<sequence length="61" mass="6990">MYRAGLTAPEYFCPELKLLVMGKYTYKPQYGVIVICTDEKEQQAIYERLKAEGLTLKVVSV</sequence>
<name>A0A5M5MXT4_BACOV</name>
<proteinExistence type="predicted"/>
<dbReference type="AlphaFoldDB" id="A0A5M5MXT4"/>
<comment type="caution">
    <text evidence="1">The sequence shown here is derived from an EMBL/GenBank/DDBJ whole genome shotgun (WGS) entry which is preliminary data.</text>
</comment>
<evidence type="ECO:0000313" key="2">
    <source>
        <dbReference type="Proteomes" id="UP000435985"/>
    </source>
</evidence>
<dbReference type="EMBL" id="VWFO01000030">
    <property type="protein sequence ID" value="KAA4662202.1"/>
    <property type="molecule type" value="Genomic_DNA"/>
</dbReference>
<reference evidence="1 2" key="1">
    <citation type="journal article" date="2019" name="Nat. Med.">
        <title>A library of human gut bacterial isolates paired with longitudinal multiomics data enables mechanistic microbiome research.</title>
        <authorList>
            <person name="Poyet M."/>
            <person name="Groussin M."/>
            <person name="Gibbons S.M."/>
            <person name="Avila-Pacheco J."/>
            <person name="Jiang X."/>
            <person name="Kearney S.M."/>
            <person name="Perrotta A.R."/>
            <person name="Berdy B."/>
            <person name="Zhao S."/>
            <person name="Lieberman T.D."/>
            <person name="Swanson P.K."/>
            <person name="Smith M."/>
            <person name="Roesemann S."/>
            <person name="Alexander J.E."/>
            <person name="Rich S.A."/>
            <person name="Livny J."/>
            <person name="Vlamakis H."/>
            <person name="Clish C."/>
            <person name="Bullock K."/>
            <person name="Deik A."/>
            <person name="Scott J."/>
            <person name="Pierce K.A."/>
            <person name="Xavier R.J."/>
            <person name="Alm E.J."/>
        </authorList>
    </citation>
    <scope>NUCLEOTIDE SEQUENCE [LARGE SCALE GENOMIC DNA]</scope>
    <source>
        <strain evidence="1 2">BIOML-A14</strain>
    </source>
</reference>
<gene>
    <name evidence="1" type="ORF">F3B98_19895</name>
</gene>
<evidence type="ECO:0000313" key="1">
    <source>
        <dbReference type="EMBL" id="KAA4662202.1"/>
    </source>
</evidence>
<accession>A0A5M5MXT4</accession>
<organism evidence="1 2">
    <name type="scientific">Bacteroides ovatus</name>
    <dbReference type="NCBI Taxonomy" id="28116"/>
    <lineage>
        <taxon>Bacteria</taxon>
        <taxon>Pseudomonadati</taxon>
        <taxon>Bacteroidota</taxon>
        <taxon>Bacteroidia</taxon>
        <taxon>Bacteroidales</taxon>
        <taxon>Bacteroidaceae</taxon>
        <taxon>Bacteroides</taxon>
    </lineage>
</organism>
<protein>
    <submittedName>
        <fullName evidence="1">Uncharacterized protein</fullName>
    </submittedName>
</protein>
<dbReference type="Proteomes" id="UP000435985">
    <property type="component" value="Unassembled WGS sequence"/>
</dbReference>